<gene>
    <name evidence="2" type="ORF">AXF13_02325</name>
</gene>
<keyword evidence="1" id="KW-0472">Membrane</keyword>
<evidence type="ECO:0000256" key="1">
    <source>
        <dbReference type="SAM" id="Phobius"/>
    </source>
</evidence>
<evidence type="ECO:0000313" key="3">
    <source>
        <dbReference type="Proteomes" id="UP000069241"/>
    </source>
</evidence>
<keyword evidence="3" id="KW-1185">Reference proteome</keyword>
<dbReference type="STRING" id="44742.AXF13_02325"/>
<keyword evidence="1" id="KW-0812">Transmembrane</keyword>
<keyword evidence="2" id="KW-0560">Oxidoreductase</keyword>
<feature type="transmembrane region" description="Helical" evidence="1">
    <location>
        <begin position="6"/>
        <end position="28"/>
    </location>
</feature>
<proteinExistence type="predicted"/>
<keyword evidence="2" id="KW-0223">Dioxygenase</keyword>
<dbReference type="EMBL" id="CP014229">
    <property type="protein sequence ID" value="AMD89041.1"/>
    <property type="molecule type" value="Genomic_DNA"/>
</dbReference>
<reference evidence="3" key="1">
    <citation type="submission" date="2016-02" db="EMBL/GenBank/DDBJ databases">
        <authorList>
            <person name="Holder M.E."/>
            <person name="Ajami N.J."/>
            <person name="Petrosino J.F."/>
        </authorList>
    </citation>
    <scope>NUCLEOTIDE SEQUENCE [LARGE SCALE GENOMIC DNA]</scope>
    <source>
        <strain evidence="3">CCUG 45958</strain>
    </source>
</reference>
<sequence length="311" mass="35651">MSTEEYILIFGVLFVALCILLVCLRTRLQKIRQEERRRNVVHRMLETAQEQNEIFDLKMLDSEAGKNGLSGTLVKLTPETLHMEVLAYVSKEWTDTQVDVYFRVSLPEGPAFYKFRAAIQRVEASREKSRVFLTAPRDLEVGQKRNFIRIKPQKDAVRVIGVWAIDPGKPIPRTTAEIGRPVIHYKLGMNNEPVQVENISATGMALRFQMEDPETRPVDLDKGSQLLCLVIYAMDKKGEKLITFWCTCEVINTRTTEAPSPALILGVEFTNWAVLEQGKSEIHWFHSSTSRGVGPITQWVMRMDMEQRKLL</sequence>
<evidence type="ECO:0000313" key="2">
    <source>
        <dbReference type="EMBL" id="AMD89041.1"/>
    </source>
</evidence>
<protein>
    <submittedName>
        <fullName evidence="2">Aromatic ring-opening dioxygenase LigA</fullName>
    </submittedName>
</protein>
<dbReference type="KEGG" id="dfi:AXF13_02325"/>
<name>A0A109W3P3_9BACT</name>
<accession>A0A109W3P3</accession>
<dbReference type="Proteomes" id="UP000069241">
    <property type="component" value="Chromosome"/>
</dbReference>
<organism evidence="2 3">
    <name type="scientific">Desulfovibrio fairfieldensis</name>
    <dbReference type="NCBI Taxonomy" id="44742"/>
    <lineage>
        <taxon>Bacteria</taxon>
        <taxon>Pseudomonadati</taxon>
        <taxon>Thermodesulfobacteriota</taxon>
        <taxon>Desulfovibrionia</taxon>
        <taxon>Desulfovibrionales</taxon>
        <taxon>Desulfovibrionaceae</taxon>
        <taxon>Desulfovibrio</taxon>
    </lineage>
</organism>
<dbReference type="GO" id="GO:0051213">
    <property type="term" value="F:dioxygenase activity"/>
    <property type="evidence" value="ECO:0007669"/>
    <property type="project" value="UniProtKB-KW"/>
</dbReference>
<keyword evidence="1" id="KW-1133">Transmembrane helix</keyword>
<dbReference type="RefSeq" id="WP_062251501.1">
    <property type="nucleotide sequence ID" value="NZ_CP014229.1"/>
</dbReference>
<dbReference type="AlphaFoldDB" id="A0A109W3P3"/>